<evidence type="ECO:0000313" key="3">
    <source>
        <dbReference type="Proteomes" id="UP000774617"/>
    </source>
</evidence>
<keyword evidence="3" id="KW-1185">Reference proteome</keyword>
<feature type="region of interest" description="Disordered" evidence="1">
    <location>
        <begin position="141"/>
        <end position="176"/>
    </location>
</feature>
<comment type="caution">
    <text evidence="2">The sequence shown here is derived from an EMBL/GenBank/DDBJ whole genome shotgun (WGS) entry which is preliminary data.</text>
</comment>
<dbReference type="Proteomes" id="UP000774617">
    <property type="component" value="Unassembled WGS sequence"/>
</dbReference>
<proteinExistence type="predicted"/>
<evidence type="ECO:0000256" key="1">
    <source>
        <dbReference type="SAM" id="MobiDB-lite"/>
    </source>
</evidence>
<organism evidence="2 3">
    <name type="scientific">Macrophomina phaseolina</name>
    <dbReference type="NCBI Taxonomy" id="35725"/>
    <lineage>
        <taxon>Eukaryota</taxon>
        <taxon>Fungi</taxon>
        <taxon>Dikarya</taxon>
        <taxon>Ascomycota</taxon>
        <taxon>Pezizomycotina</taxon>
        <taxon>Dothideomycetes</taxon>
        <taxon>Dothideomycetes incertae sedis</taxon>
        <taxon>Botryosphaeriales</taxon>
        <taxon>Botryosphaeriaceae</taxon>
        <taxon>Macrophomina</taxon>
    </lineage>
</organism>
<dbReference type="EMBL" id="JAGTJR010000020">
    <property type="protein sequence ID" value="KAH7044467.1"/>
    <property type="molecule type" value="Genomic_DNA"/>
</dbReference>
<evidence type="ECO:0000313" key="2">
    <source>
        <dbReference type="EMBL" id="KAH7044467.1"/>
    </source>
</evidence>
<reference evidence="2 3" key="1">
    <citation type="journal article" date="2021" name="Nat. Commun.">
        <title>Genetic determinants of endophytism in the Arabidopsis root mycobiome.</title>
        <authorList>
            <person name="Mesny F."/>
            <person name="Miyauchi S."/>
            <person name="Thiergart T."/>
            <person name="Pickel B."/>
            <person name="Atanasova L."/>
            <person name="Karlsson M."/>
            <person name="Huettel B."/>
            <person name="Barry K.W."/>
            <person name="Haridas S."/>
            <person name="Chen C."/>
            <person name="Bauer D."/>
            <person name="Andreopoulos W."/>
            <person name="Pangilinan J."/>
            <person name="LaButti K."/>
            <person name="Riley R."/>
            <person name="Lipzen A."/>
            <person name="Clum A."/>
            <person name="Drula E."/>
            <person name="Henrissat B."/>
            <person name="Kohler A."/>
            <person name="Grigoriev I.V."/>
            <person name="Martin F.M."/>
            <person name="Hacquard S."/>
        </authorList>
    </citation>
    <scope>NUCLEOTIDE SEQUENCE [LARGE SCALE GENOMIC DNA]</scope>
    <source>
        <strain evidence="2 3">MPI-SDFR-AT-0080</strain>
    </source>
</reference>
<gene>
    <name evidence="2" type="ORF">B0J12DRAFT_180207</name>
</gene>
<protein>
    <submittedName>
        <fullName evidence="2">Uncharacterized protein</fullName>
    </submittedName>
</protein>
<name>A0ABQ8G4A4_9PEZI</name>
<feature type="compositionally biased region" description="Pro residues" evidence="1">
    <location>
        <begin position="146"/>
        <end position="157"/>
    </location>
</feature>
<sequence length="219" mass="23804">MVGVWGSWNAGARGGGVLGDDEGDWGMRRRVARGMWRRAARCCGMCFVVVWSCRRVSGLARSGAGSLVRAHRIAAARVVRIDSAERRRKWRGGRQSDGTQRVVMAARGECRLGIQVVVPSHRRSPAFFLLAGLAIAPPKHCAPSNHPHPPAAPPRPQPICGGGARPAPASSRQPETLRLHSCQALTTWLQPLRFPSSHLLFEITETARPRPEPLPTAQA</sequence>
<accession>A0ABQ8G4A4</accession>